<reference evidence="8 9" key="1">
    <citation type="journal article" date="2021" name="Commun. Biol.">
        <title>The genome of Shorea leprosula (Dipterocarpaceae) highlights the ecological relevance of drought in aseasonal tropical rainforests.</title>
        <authorList>
            <person name="Ng K.K.S."/>
            <person name="Kobayashi M.J."/>
            <person name="Fawcett J.A."/>
            <person name="Hatakeyama M."/>
            <person name="Paape T."/>
            <person name="Ng C.H."/>
            <person name="Ang C.C."/>
            <person name="Tnah L.H."/>
            <person name="Lee C.T."/>
            <person name="Nishiyama T."/>
            <person name="Sese J."/>
            <person name="O'Brien M.J."/>
            <person name="Copetti D."/>
            <person name="Mohd Noor M.I."/>
            <person name="Ong R.C."/>
            <person name="Putra M."/>
            <person name="Sireger I.Z."/>
            <person name="Indrioko S."/>
            <person name="Kosugi Y."/>
            <person name="Izuno A."/>
            <person name="Isagi Y."/>
            <person name="Lee S.L."/>
            <person name="Shimizu K.K."/>
        </authorList>
    </citation>
    <scope>NUCLEOTIDE SEQUENCE [LARGE SCALE GENOMIC DNA]</scope>
    <source>
        <strain evidence="8">214</strain>
    </source>
</reference>
<name>A0AAV5KWY1_9ROSI</name>
<comment type="caution">
    <text evidence="8">The sequence shown here is derived from an EMBL/GenBank/DDBJ whole genome shotgun (WGS) entry which is preliminary data.</text>
</comment>
<dbReference type="FunFam" id="4.10.280.10:FF:000002">
    <property type="entry name" value="Basic helix-loop-helix transcription factor"/>
    <property type="match status" value="1"/>
</dbReference>
<feature type="region of interest" description="Disordered" evidence="6">
    <location>
        <begin position="219"/>
        <end position="361"/>
    </location>
</feature>
<dbReference type="SUPFAM" id="SSF47459">
    <property type="entry name" value="HLH, helix-loop-helix DNA-binding domain"/>
    <property type="match status" value="1"/>
</dbReference>
<dbReference type="GO" id="GO:0003700">
    <property type="term" value="F:DNA-binding transcription factor activity"/>
    <property type="evidence" value="ECO:0007669"/>
    <property type="project" value="TreeGrafter"/>
</dbReference>
<dbReference type="PANTHER" id="PTHR12565:SF458">
    <property type="entry name" value="TRANSCRIPTION FACTOR BHLH49"/>
    <property type="match status" value="1"/>
</dbReference>
<keyword evidence="4" id="KW-0804">Transcription</keyword>
<accession>A0AAV5KWY1</accession>
<evidence type="ECO:0000256" key="3">
    <source>
        <dbReference type="ARBA" id="ARBA00023125"/>
    </source>
</evidence>
<evidence type="ECO:0000256" key="6">
    <source>
        <dbReference type="SAM" id="MobiDB-lite"/>
    </source>
</evidence>
<dbReference type="EMBL" id="BPVZ01000082">
    <property type="protein sequence ID" value="GKV29086.1"/>
    <property type="molecule type" value="Genomic_DNA"/>
</dbReference>
<dbReference type="Pfam" id="PF00010">
    <property type="entry name" value="HLH"/>
    <property type="match status" value="1"/>
</dbReference>
<evidence type="ECO:0000256" key="2">
    <source>
        <dbReference type="ARBA" id="ARBA00023015"/>
    </source>
</evidence>
<evidence type="ECO:0000259" key="7">
    <source>
        <dbReference type="PROSITE" id="PS50888"/>
    </source>
</evidence>
<dbReference type="PROSITE" id="PS50888">
    <property type="entry name" value="BHLH"/>
    <property type="match status" value="1"/>
</dbReference>
<sequence>MDMSERVKFELGKRNENAVSYQLPSMPSDWQFGGVSLANTSVGLVPIDNPMAIGASSAAGSMVNTFGTNLWEHRSSSQNLGFCDANVNVPNGVLTSNTMAIGKGGPASLRSDIDRPFDMGWNPPSSMLKGGIFLPGASGMLPQSLSQFPADSGFIERAARFSSFNGGNFSDMMNPFGITESMGLYSGGGGMMQGPQEVFMGGGLKPVFGLQSQKNELNAGEASKGASLRVENKTTDGSPPKNERKSESLARSDEEAKQGVGGSGNESDEAEFSGGGGQDEPSALEATVHEHSAKGPSSKKRKRSGKDNEIDQAKGGQQPAETAVDNTENQQKGDQNPTTTTNKTAVKQGKQAPQTSDPTKEEYIHVRARRGQATNSHSLAERVRREKISERMKFLQDLVPGCSKVTGKAVMLDEIINYVQSLQRQVEFLSMKLATVNPRLDVNMEGLLAKDILQSRTGPSSTLGFHPDMTMGYALPHASQPALVQAANPVMESSSDLLRRTISSHIIHISGGFKEPTQLPNSWDEELHNVVQMNYVTSAPPDGQDVNASLQPGNMKVEL</sequence>
<feature type="compositionally biased region" description="Basic and acidic residues" evidence="6">
    <location>
        <begin position="241"/>
        <end position="257"/>
    </location>
</feature>
<evidence type="ECO:0000256" key="5">
    <source>
        <dbReference type="ARBA" id="ARBA00023242"/>
    </source>
</evidence>
<evidence type="ECO:0000313" key="9">
    <source>
        <dbReference type="Proteomes" id="UP001054252"/>
    </source>
</evidence>
<dbReference type="CDD" id="cd18919">
    <property type="entry name" value="bHLH_AtBPE_like"/>
    <property type="match status" value="1"/>
</dbReference>
<keyword evidence="2" id="KW-0805">Transcription regulation</keyword>
<keyword evidence="9" id="KW-1185">Reference proteome</keyword>
<dbReference type="SMART" id="SM00353">
    <property type="entry name" value="HLH"/>
    <property type="match status" value="1"/>
</dbReference>
<organism evidence="8 9">
    <name type="scientific">Rubroshorea leprosula</name>
    <dbReference type="NCBI Taxonomy" id="152421"/>
    <lineage>
        <taxon>Eukaryota</taxon>
        <taxon>Viridiplantae</taxon>
        <taxon>Streptophyta</taxon>
        <taxon>Embryophyta</taxon>
        <taxon>Tracheophyta</taxon>
        <taxon>Spermatophyta</taxon>
        <taxon>Magnoliopsida</taxon>
        <taxon>eudicotyledons</taxon>
        <taxon>Gunneridae</taxon>
        <taxon>Pentapetalae</taxon>
        <taxon>rosids</taxon>
        <taxon>malvids</taxon>
        <taxon>Malvales</taxon>
        <taxon>Dipterocarpaceae</taxon>
        <taxon>Rubroshorea</taxon>
    </lineage>
</organism>
<gene>
    <name evidence="8" type="ORF">SLEP1_g38055</name>
</gene>
<evidence type="ECO:0000256" key="4">
    <source>
        <dbReference type="ARBA" id="ARBA00023163"/>
    </source>
</evidence>
<feature type="domain" description="BHLH" evidence="7">
    <location>
        <begin position="372"/>
        <end position="422"/>
    </location>
</feature>
<evidence type="ECO:0000256" key="1">
    <source>
        <dbReference type="ARBA" id="ARBA00004123"/>
    </source>
</evidence>
<dbReference type="GO" id="GO:0046983">
    <property type="term" value="F:protein dimerization activity"/>
    <property type="evidence" value="ECO:0007669"/>
    <property type="project" value="InterPro"/>
</dbReference>
<dbReference type="InterPro" id="IPR036638">
    <property type="entry name" value="HLH_DNA-bd_sf"/>
</dbReference>
<keyword evidence="3" id="KW-0238">DNA-binding</keyword>
<evidence type="ECO:0000313" key="8">
    <source>
        <dbReference type="EMBL" id="GKV29086.1"/>
    </source>
</evidence>
<dbReference type="AlphaFoldDB" id="A0AAV5KWY1"/>
<dbReference type="Proteomes" id="UP001054252">
    <property type="component" value="Unassembled WGS sequence"/>
</dbReference>
<dbReference type="GO" id="GO:0003677">
    <property type="term" value="F:DNA binding"/>
    <property type="evidence" value="ECO:0007669"/>
    <property type="project" value="UniProtKB-KW"/>
</dbReference>
<proteinExistence type="predicted"/>
<protein>
    <recommendedName>
        <fullName evidence="7">BHLH domain-containing protein</fullName>
    </recommendedName>
</protein>
<comment type="subcellular location">
    <subcellularLocation>
        <location evidence="1">Nucleus</location>
    </subcellularLocation>
</comment>
<dbReference type="InterPro" id="IPR024097">
    <property type="entry name" value="bHLH_ZIP_TF"/>
</dbReference>
<feature type="compositionally biased region" description="Polar residues" evidence="6">
    <location>
        <begin position="324"/>
        <end position="357"/>
    </location>
</feature>
<feature type="region of interest" description="Disordered" evidence="6">
    <location>
        <begin position="538"/>
        <end position="559"/>
    </location>
</feature>
<keyword evidence="5" id="KW-0539">Nucleus</keyword>
<dbReference type="InterPro" id="IPR011598">
    <property type="entry name" value="bHLH_dom"/>
</dbReference>
<dbReference type="GO" id="GO:0005634">
    <property type="term" value="C:nucleus"/>
    <property type="evidence" value="ECO:0007669"/>
    <property type="project" value="UniProtKB-SubCell"/>
</dbReference>
<dbReference type="PANTHER" id="PTHR12565">
    <property type="entry name" value="STEROL REGULATORY ELEMENT-BINDING PROTEIN"/>
    <property type="match status" value="1"/>
</dbReference>
<dbReference type="Gene3D" id="4.10.280.10">
    <property type="entry name" value="Helix-loop-helix DNA-binding domain"/>
    <property type="match status" value="1"/>
</dbReference>